<sequence>MIQQKQKSDFISFQNISYEIIHQNNLCSKSKEVKSRCILQSLTGCFKPGLNSILGSSGAGKTSLLNILAGRIQNCDSKVRLTGNQKINNQDYGADEFSKFAGYVMQQDLLLSNLTVKEYITFAADIRLSHSKSEKNLRVLNILKQLKLEHCQNTLIGDQQSKGISGGEKKRCSIAIELIAEPQVLFLDEPTSGLDSFTAYQIIWTLKQLAMSQNRIIIFTIHQPSTDIWQLFDRVLLLAEGKLIYQGPQFKTVDYFKNIGYQCPLNSNPADYFMQLMSCQDPKILQGLQQNYQTLLQPQILLEIQQENQNLENQSQSLPQQMIKLSFVLEMWTLLKRQVLNIKRHRLMVKTRLVQVLINGLITGAIYWQLQRDDDSMQDSLQIAKCLYLLALGIFYQSMNPQVLSFTTEREVFLKEYSSKMYSLFPYFVSKLIPELFSCSLFAILMSCIVYWMIGFAKTAEQFFFFIFTFILTTNVGNVTGLLAGSIFKQSSVSVPFASTFVLPLFLFGGVFKNRSTYPEWIGWVEYINPSFYAFNALAENEFQNTTFKYNPIQLYYLDFGKWNSILMLVVLYFAFALVAFLCLRRHCKKLQ</sequence>
<dbReference type="Gene3D" id="3.40.50.300">
    <property type="entry name" value="P-loop containing nucleotide triphosphate hydrolases"/>
    <property type="match status" value="1"/>
</dbReference>
<evidence type="ECO:0000256" key="5">
    <source>
        <dbReference type="ARBA" id="ARBA00022840"/>
    </source>
</evidence>
<keyword evidence="7 8" id="KW-0472">Membrane</keyword>
<dbReference type="Pfam" id="PF00005">
    <property type="entry name" value="ABC_tran"/>
    <property type="match status" value="1"/>
</dbReference>
<dbReference type="InterPro" id="IPR043926">
    <property type="entry name" value="ABCG_dom"/>
</dbReference>
<dbReference type="RefSeq" id="XP_012652584.1">
    <property type="nucleotide sequence ID" value="XM_012797130.1"/>
</dbReference>
<dbReference type="GO" id="GO:0016887">
    <property type="term" value="F:ATP hydrolysis activity"/>
    <property type="evidence" value="ECO:0007669"/>
    <property type="project" value="InterPro"/>
</dbReference>
<dbReference type="SMART" id="SM00382">
    <property type="entry name" value="AAA"/>
    <property type="match status" value="1"/>
</dbReference>
<dbReference type="AlphaFoldDB" id="W7XIS6"/>
<dbReference type="GeneID" id="24436911"/>
<feature type="transmembrane region" description="Helical" evidence="8">
    <location>
        <begin position="495"/>
        <end position="512"/>
    </location>
</feature>
<evidence type="ECO:0000313" key="10">
    <source>
        <dbReference type="EMBL" id="EWS74871.1"/>
    </source>
</evidence>
<dbReference type="KEGG" id="tet:TTHERM_000035399"/>
<keyword evidence="6 8" id="KW-1133">Transmembrane helix</keyword>
<dbReference type="InterPro" id="IPR050352">
    <property type="entry name" value="ABCG_transporters"/>
</dbReference>
<dbReference type="PANTHER" id="PTHR48041:SF139">
    <property type="entry name" value="PROTEIN SCARLET"/>
    <property type="match status" value="1"/>
</dbReference>
<dbReference type="InterPro" id="IPR013525">
    <property type="entry name" value="ABC2_TM"/>
</dbReference>
<evidence type="ECO:0000256" key="4">
    <source>
        <dbReference type="ARBA" id="ARBA00022741"/>
    </source>
</evidence>
<dbReference type="SUPFAM" id="SSF52540">
    <property type="entry name" value="P-loop containing nucleoside triphosphate hydrolases"/>
    <property type="match status" value="1"/>
</dbReference>
<keyword evidence="11" id="KW-1185">Reference proteome</keyword>
<dbReference type="InterPro" id="IPR027417">
    <property type="entry name" value="P-loop_NTPase"/>
</dbReference>
<evidence type="ECO:0000256" key="7">
    <source>
        <dbReference type="ARBA" id="ARBA00023136"/>
    </source>
</evidence>
<evidence type="ECO:0000256" key="1">
    <source>
        <dbReference type="ARBA" id="ARBA00004141"/>
    </source>
</evidence>
<dbReference type="GO" id="GO:0005524">
    <property type="term" value="F:ATP binding"/>
    <property type="evidence" value="ECO:0007669"/>
    <property type="project" value="UniProtKB-KW"/>
</dbReference>
<gene>
    <name evidence="10" type="ORF">TTHERM_000035399</name>
</gene>
<keyword evidence="4" id="KW-0547">Nucleotide-binding</keyword>
<evidence type="ECO:0000313" key="11">
    <source>
        <dbReference type="Proteomes" id="UP000009168"/>
    </source>
</evidence>
<dbReference type="InterPro" id="IPR003593">
    <property type="entry name" value="AAA+_ATPase"/>
</dbReference>
<dbReference type="OrthoDB" id="184675at2759"/>
<dbReference type="STRING" id="312017.W7XIS6"/>
<dbReference type="Pfam" id="PF01061">
    <property type="entry name" value="ABC2_membrane"/>
    <property type="match status" value="1"/>
</dbReference>
<feature type="transmembrane region" description="Helical" evidence="8">
    <location>
        <begin position="565"/>
        <end position="584"/>
    </location>
</feature>
<evidence type="ECO:0000256" key="8">
    <source>
        <dbReference type="SAM" id="Phobius"/>
    </source>
</evidence>
<feature type="transmembrane region" description="Helical" evidence="8">
    <location>
        <begin position="463"/>
        <end position="488"/>
    </location>
</feature>
<dbReference type="PROSITE" id="PS50893">
    <property type="entry name" value="ABC_TRANSPORTER_2"/>
    <property type="match status" value="1"/>
</dbReference>
<evidence type="ECO:0000259" key="9">
    <source>
        <dbReference type="PROSITE" id="PS50893"/>
    </source>
</evidence>
<keyword evidence="5" id="KW-0067">ATP-binding</keyword>
<feature type="transmembrane region" description="Helical" evidence="8">
    <location>
        <begin position="436"/>
        <end position="457"/>
    </location>
</feature>
<evidence type="ECO:0000256" key="2">
    <source>
        <dbReference type="ARBA" id="ARBA00022448"/>
    </source>
</evidence>
<dbReference type="GO" id="GO:0140359">
    <property type="term" value="F:ABC-type transporter activity"/>
    <property type="evidence" value="ECO:0007669"/>
    <property type="project" value="InterPro"/>
</dbReference>
<dbReference type="InterPro" id="IPR003439">
    <property type="entry name" value="ABC_transporter-like_ATP-bd"/>
</dbReference>
<dbReference type="EMBL" id="GG662720">
    <property type="protein sequence ID" value="EWS74871.1"/>
    <property type="molecule type" value="Genomic_DNA"/>
</dbReference>
<organism evidence="10 11">
    <name type="scientific">Tetrahymena thermophila (strain SB210)</name>
    <dbReference type="NCBI Taxonomy" id="312017"/>
    <lineage>
        <taxon>Eukaryota</taxon>
        <taxon>Sar</taxon>
        <taxon>Alveolata</taxon>
        <taxon>Ciliophora</taxon>
        <taxon>Intramacronucleata</taxon>
        <taxon>Oligohymenophorea</taxon>
        <taxon>Hymenostomatida</taxon>
        <taxon>Tetrahymenina</taxon>
        <taxon>Tetrahymenidae</taxon>
        <taxon>Tetrahymena</taxon>
    </lineage>
</organism>
<comment type="subcellular location">
    <subcellularLocation>
        <location evidence="1">Membrane</location>
        <topology evidence="1">Multi-pass membrane protein</topology>
    </subcellularLocation>
</comment>
<feature type="domain" description="ABC transporter" evidence="9">
    <location>
        <begin position="21"/>
        <end position="265"/>
    </location>
</feature>
<evidence type="ECO:0000256" key="6">
    <source>
        <dbReference type="ARBA" id="ARBA00022989"/>
    </source>
</evidence>
<dbReference type="GO" id="GO:0016020">
    <property type="term" value="C:membrane"/>
    <property type="evidence" value="ECO:0007669"/>
    <property type="project" value="UniProtKB-SubCell"/>
</dbReference>
<dbReference type="Pfam" id="PF19055">
    <property type="entry name" value="ABC2_membrane_7"/>
    <property type="match status" value="1"/>
</dbReference>
<dbReference type="InParanoid" id="W7XIS6"/>
<name>W7XIS6_TETTS</name>
<protein>
    <submittedName>
        <fullName evidence="10">ABC transporter family protein</fullName>
    </submittedName>
</protein>
<accession>W7XIS6</accession>
<dbReference type="Proteomes" id="UP000009168">
    <property type="component" value="Unassembled WGS sequence"/>
</dbReference>
<reference evidence="11" key="1">
    <citation type="journal article" date="2006" name="PLoS Biol.">
        <title>Macronuclear genome sequence of the ciliate Tetrahymena thermophila, a model eukaryote.</title>
        <authorList>
            <person name="Eisen J.A."/>
            <person name="Coyne R.S."/>
            <person name="Wu M."/>
            <person name="Wu D."/>
            <person name="Thiagarajan M."/>
            <person name="Wortman J.R."/>
            <person name="Badger J.H."/>
            <person name="Ren Q."/>
            <person name="Amedeo P."/>
            <person name="Jones K.M."/>
            <person name="Tallon L.J."/>
            <person name="Delcher A.L."/>
            <person name="Salzberg S.L."/>
            <person name="Silva J.C."/>
            <person name="Haas B.J."/>
            <person name="Majoros W.H."/>
            <person name="Farzad M."/>
            <person name="Carlton J.M."/>
            <person name="Smith R.K. Jr."/>
            <person name="Garg J."/>
            <person name="Pearlman R.E."/>
            <person name="Karrer K.M."/>
            <person name="Sun L."/>
            <person name="Manning G."/>
            <person name="Elde N.C."/>
            <person name="Turkewitz A.P."/>
            <person name="Asai D.J."/>
            <person name="Wilkes D.E."/>
            <person name="Wang Y."/>
            <person name="Cai H."/>
            <person name="Collins K."/>
            <person name="Stewart B.A."/>
            <person name="Lee S.R."/>
            <person name="Wilamowska K."/>
            <person name="Weinberg Z."/>
            <person name="Ruzzo W.L."/>
            <person name="Wloga D."/>
            <person name="Gaertig J."/>
            <person name="Frankel J."/>
            <person name="Tsao C.-C."/>
            <person name="Gorovsky M.A."/>
            <person name="Keeling P.J."/>
            <person name="Waller R.F."/>
            <person name="Patron N.J."/>
            <person name="Cherry J.M."/>
            <person name="Stover N.A."/>
            <person name="Krieger C.J."/>
            <person name="del Toro C."/>
            <person name="Ryder H.F."/>
            <person name="Williamson S.C."/>
            <person name="Barbeau R.A."/>
            <person name="Hamilton E.P."/>
            <person name="Orias E."/>
        </authorList>
    </citation>
    <scope>NUCLEOTIDE SEQUENCE [LARGE SCALE GENOMIC DNA]</scope>
    <source>
        <strain evidence="11">SB210</strain>
    </source>
</reference>
<feature type="transmembrane region" description="Helical" evidence="8">
    <location>
        <begin position="382"/>
        <end position="399"/>
    </location>
</feature>
<keyword evidence="3 8" id="KW-0812">Transmembrane</keyword>
<dbReference type="PANTHER" id="PTHR48041">
    <property type="entry name" value="ABC TRANSPORTER G FAMILY MEMBER 28"/>
    <property type="match status" value="1"/>
</dbReference>
<feature type="transmembrane region" description="Helical" evidence="8">
    <location>
        <begin position="353"/>
        <end position="370"/>
    </location>
</feature>
<keyword evidence="2" id="KW-0813">Transport</keyword>
<proteinExistence type="predicted"/>
<evidence type="ECO:0000256" key="3">
    <source>
        <dbReference type="ARBA" id="ARBA00022692"/>
    </source>
</evidence>